<proteinExistence type="predicted"/>
<reference evidence="1 4" key="2">
    <citation type="submission" date="2020-08" db="EMBL/GenBank/DDBJ databases">
        <title>Genomic Encyclopedia of Type Strains, Phase IV (KMG-IV): sequencing the most valuable type-strain genomes for metagenomic binning, comparative biology and taxonomic classification.</title>
        <authorList>
            <person name="Goeker M."/>
        </authorList>
    </citation>
    <scope>NUCLEOTIDE SEQUENCE [LARGE SCALE GENOMIC DNA]</scope>
    <source>
        <strain evidence="1 4">DSM 100021</strain>
    </source>
</reference>
<dbReference type="InterPro" id="IPR018724">
    <property type="entry name" value="2OG-Fe_dioxygenase"/>
</dbReference>
<evidence type="ECO:0000313" key="2">
    <source>
        <dbReference type="EMBL" id="OLP51895.1"/>
    </source>
</evidence>
<dbReference type="Pfam" id="PF10014">
    <property type="entry name" value="2OG-Fe_Oxy_2"/>
    <property type="match status" value="1"/>
</dbReference>
<accession>A0A1Q9AAK1</accession>
<dbReference type="GO" id="GO:0051213">
    <property type="term" value="F:dioxygenase activity"/>
    <property type="evidence" value="ECO:0007669"/>
    <property type="project" value="InterPro"/>
</dbReference>
<dbReference type="FunFam" id="2.60.120.620:FF:000051">
    <property type="entry name" value="Uncharacterized protein"/>
    <property type="match status" value="1"/>
</dbReference>
<keyword evidence="3" id="KW-1185">Reference proteome</keyword>
<dbReference type="Proteomes" id="UP000185598">
    <property type="component" value="Unassembled WGS sequence"/>
</dbReference>
<evidence type="ECO:0000313" key="3">
    <source>
        <dbReference type="Proteomes" id="UP000185598"/>
    </source>
</evidence>
<dbReference type="Proteomes" id="UP000544107">
    <property type="component" value="Unassembled WGS sequence"/>
</dbReference>
<dbReference type="EMBL" id="JACIED010000002">
    <property type="protein sequence ID" value="MBB4007104.1"/>
    <property type="molecule type" value="Genomic_DNA"/>
</dbReference>
<reference evidence="2 3" key="1">
    <citation type="submission" date="2016-09" db="EMBL/GenBank/DDBJ databases">
        <title>Rhizobium oryziradicis sp. nov., isolated from the root of rice.</title>
        <authorList>
            <person name="Zhao J."/>
            <person name="Zhang X."/>
        </authorList>
    </citation>
    <scope>NUCLEOTIDE SEQUENCE [LARGE SCALE GENOMIC DNA]</scope>
    <source>
        <strain evidence="2 3">14971</strain>
    </source>
</reference>
<gene>
    <name evidence="2" type="ORF">BJF91_23550</name>
    <name evidence="1" type="ORF">GGQ71_001367</name>
</gene>
<evidence type="ECO:0000313" key="1">
    <source>
        <dbReference type="EMBL" id="MBB4007104.1"/>
    </source>
</evidence>
<name>A0A1Q9AAK1_9HYPH</name>
<dbReference type="AlphaFoldDB" id="A0A1Q9AAK1"/>
<sequence>MQGNISVLKHSDPATTTTIDVCRQLHDFDFLFLDGKTFLDVIDQSHFSSQDIADFQASWDDLKPDTYMADGGKYRLRRHATLTGAPQGGPVHLEKHQPHYQTTHYNHLNGGIERHFEPVLPATHDNPVMKAILDFASNTFGSLSPFSTWHIEMHQFRIEAVQTGGKPTPEGVHRDGVDYVLMVLVKRHNIEGGQTSILDRDGRTLAEFTLADPFDAALVNDERVAHGVTPILPVDPEDRGLRDVLVITFRHK</sequence>
<dbReference type="Gene3D" id="2.60.120.620">
    <property type="entry name" value="q2cbj1_9rhob like domain"/>
    <property type="match status" value="1"/>
</dbReference>
<dbReference type="RefSeq" id="WP_075613025.1">
    <property type="nucleotide sequence ID" value="NZ_JACIED010000002.1"/>
</dbReference>
<dbReference type="OrthoDB" id="6681382at2"/>
<comment type="caution">
    <text evidence="2">The sequence shown here is derived from an EMBL/GenBank/DDBJ whole genome shotgun (WGS) entry which is preliminary data.</text>
</comment>
<protein>
    <recommendedName>
        <fullName evidence="5">2OG-Fe dioxygenase family protein</fullName>
    </recommendedName>
</protein>
<dbReference type="EMBL" id="MKIN01000018">
    <property type="protein sequence ID" value="OLP51895.1"/>
    <property type="molecule type" value="Genomic_DNA"/>
</dbReference>
<evidence type="ECO:0000313" key="4">
    <source>
        <dbReference type="Proteomes" id="UP000544107"/>
    </source>
</evidence>
<evidence type="ECO:0008006" key="5">
    <source>
        <dbReference type="Google" id="ProtNLM"/>
    </source>
</evidence>
<organism evidence="2 3">
    <name type="scientific">Allorhizobium taibaishanense</name>
    <dbReference type="NCBI Taxonomy" id="887144"/>
    <lineage>
        <taxon>Bacteria</taxon>
        <taxon>Pseudomonadati</taxon>
        <taxon>Pseudomonadota</taxon>
        <taxon>Alphaproteobacteria</taxon>
        <taxon>Hyphomicrobiales</taxon>
        <taxon>Rhizobiaceae</taxon>
        <taxon>Rhizobium/Agrobacterium group</taxon>
        <taxon>Allorhizobium</taxon>
    </lineage>
</organism>
<dbReference type="STRING" id="887144.BJF91_23550"/>